<feature type="repeat" description="WD" evidence="3">
    <location>
        <begin position="70"/>
        <end position="111"/>
    </location>
</feature>
<keyword evidence="2" id="KW-0677">Repeat</keyword>
<evidence type="ECO:0000256" key="2">
    <source>
        <dbReference type="ARBA" id="ARBA00022737"/>
    </source>
</evidence>
<name>A0A165TMZ8_9APHY</name>
<dbReference type="SMART" id="SM00320">
    <property type="entry name" value="WD40"/>
    <property type="match status" value="8"/>
</dbReference>
<organism evidence="5 6">
    <name type="scientific">Daedalea quercina L-15889</name>
    <dbReference type="NCBI Taxonomy" id="1314783"/>
    <lineage>
        <taxon>Eukaryota</taxon>
        <taxon>Fungi</taxon>
        <taxon>Dikarya</taxon>
        <taxon>Basidiomycota</taxon>
        <taxon>Agaricomycotina</taxon>
        <taxon>Agaricomycetes</taxon>
        <taxon>Polyporales</taxon>
        <taxon>Fomitopsis</taxon>
    </lineage>
</organism>
<evidence type="ECO:0000256" key="1">
    <source>
        <dbReference type="ARBA" id="ARBA00022574"/>
    </source>
</evidence>
<dbReference type="InterPro" id="IPR051179">
    <property type="entry name" value="WD_repeat_multifunction"/>
</dbReference>
<feature type="repeat" description="WD" evidence="3">
    <location>
        <begin position="201"/>
        <end position="242"/>
    </location>
</feature>
<dbReference type="PANTHER" id="PTHR19857">
    <property type="entry name" value="MITOCHONDRIAL DIVISION PROTEIN 1-RELATED"/>
    <property type="match status" value="1"/>
</dbReference>
<dbReference type="Pfam" id="PF00400">
    <property type="entry name" value="WD40"/>
    <property type="match status" value="5"/>
</dbReference>
<dbReference type="STRING" id="1314783.A0A165TMZ8"/>
<dbReference type="PROSITE" id="PS50082">
    <property type="entry name" value="WD_REPEATS_2"/>
    <property type="match status" value="5"/>
</dbReference>
<dbReference type="AlphaFoldDB" id="A0A165TMZ8"/>
<dbReference type="InterPro" id="IPR015943">
    <property type="entry name" value="WD40/YVTN_repeat-like_dom_sf"/>
</dbReference>
<proteinExistence type="predicted"/>
<dbReference type="InterPro" id="IPR036322">
    <property type="entry name" value="WD40_repeat_dom_sf"/>
</dbReference>
<gene>
    <name evidence="5" type="ORF">DAEQUDRAFT_721761</name>
</gene>
<dbReference type="Gene3D" id="2.130.10.10">
    <property type="entry name" value="YVTN repeat-like/Quinoprotein amine dehydrogenase"/>
    <property type="match status" value="1"/>
</dbReference>
<dbReference type="SUPFAM" id="SSF50978">
    <property type="entry name" value="WD40 repeat-like"/>
    <property type="match status" value="1"/>
</dbReference>
<keyword evidence="1 3" id="KW-0853">WD repeat</keyword>
<feature type="compositionally biased region" description="Acidic residues" evidence="4">
    <location>
        <begin position="37"/>
        <end position="58"/>
    </location>
</feature>
<sequence length="420" mass="44859">MEQDHVEDGQIEEGVDEEFIDLNDVYIEVPDNGDHPMDEDDAEGEEILDDEGGPQPDEEIIWEDNSIQHFPNHRKSVFAVSAHPMAPIAASGGEDDLGYIWDYTTGDEIVKLTGHTDSVTSTAWSSDGELISTGGMDGKVRIWRRVGKENWKLWEFLTELQGPDEVMWLRWHPKGNVLLAGSNDSTVWLWQLPSGNTMQVLAGHTAPVQCGAFTPDGKRVITADAEGTLIFWDPRSPTPIFKLTAADARFDMEGITSLAVNPASTLAVVGGTTGSVRVVSLSKGEVVGALGGHKEGESVEAVAFVELTPGAGAQTAGGIVVTGATDGKACIWDLSTLRLRATLEHEDAVTTLLPLPAPKGHMIVSGSADKTLRTWDARTGTLVREHKGHHGPVLGASLGLEGGVVVSAGDDGVCLVFTTE</sequence>
<accession>A0A165TMZ8</accession>
<protein>
    <submittedName>
        <fullName evidence="5">Ribosome biogenesis protein Sqt1</fullName>
    </submittedName>
</protein>
<evidence type="ECO:0000256" key="4">
    <source>
        <dbReference type="SAM" id="MobiDB-lite"/>
    </source>
</evidence>
<keyword evidence="6" id="KW-1185">Reference proteome</keyword>
<dbReference type="PROSITE" id="PS50294">
    <property type="entry name" value="WD_REPEATS_REGION"/>
    <property type="match status" value="3"/>
</dbReference>
<feature type="repeat" description="WD" evidence="3">
    <location>
        <begin position="112"/>
        <end position="143"/>
    </location>
</feature>
<dbReference type="PROSITE" id="PS00678">
    <property type="entry name" value="WD_REPEATS_1"/>
    <property type="match status" value="1"/>
</dbReference>
<dbReference type="InterPro" id="IPR020472">
    <property type="entry name" value="WD40_PAC1"/>
</dbReference>
<feature type="region of interest" description="Disordered" evidence="4">
    <location>
        <begin position="28"/>
        <end position="58"/>
    </location>
</feature>
<dbReference type="OrthoDB" id="10261640at2759"/>
<evidence type="ECO:0000313" key="6">
    <source>
        <dbReference type="Proteomes" id="UP000076727"/>
    </source>
</evidence>
<feature type="repeat" description="WD" evidence="3">
    <location>
        <begin position="342"/>
        <end position="385"/>
    </location>
</feature>
<reference evidence="5 6" key="1">
    <citation type="journal article" date="2016" name="Mol. Biol. Evol.">
        <title>Comparative Genomics of Early-Diverging Mushroom-Forming Fungi Provides Insights into the Origins of Lignocellulose Decay Capabilities.</title>
        <authorList>
            <person name="Nagy L.G."/>
            <person name="Riley R."/>
            <person name="Tritt A."/>
            <person name="Adam C."/>
            <person name="Daum C."/>
            <person name="Floudas D."/>
            <person name="Sun H."/>
            <person name="Yadav J.S."/>
            <person name="Pangilinan J."/>
            <person name="Larsson K.H."/>
            <person name="Matsuura K."/>
            <person name="Barry K."/>
            <person name="Labutti K."/>
            <person name="Kuo R."/>
            <person name="Ohm R.A."/>
            <person name="Bhattacharya S.S."/>
            <person name="Shirouzu T."/>
            <person name="Yoshinaga Y."/>
            <person name="Martin F.M."/>
            <person name="Grigoriev I.V."/>
            <person name="Hibbett D.S."/>
        </authorList>
    </citation>
    <scope>NUCLEOTIDE SEQUENCE [LARGE SCALE GENOMIC DNA]</scope>
    <source>
        <strain evidence="5 6">L-15889</strain>
    </source>
</reference>
<dbReference type="EMBL" id="KV429036">
    <property type="protein sequence ID" value="KZT73686.1"/>
    <property type="molecule type" value="Genomic_DNA"/>
</dbReference>
<dbReference type="InterPro" id="IPR001680">
    <property type="entry name" value="WD40_rpt"/>
</dbReference>
<dbReference type="PRINTS" id="PR00320">
    <property type="entry name" value="GPROTEINBRPT"/>
</dbReference>
<dbReference type="PANTHER" id="PTHR19857:SF8">
    <property type="entry name" value="ANGIO-ASSOCIATED MIGRATORY CELL PROTEIN"/>
    <property type="match status" value="1"/>
</dbReference>
<feature type="repeat" description="WD" evidence="3">
    <location>
        <begin position="169"/>
        <end position="200"/>
    </location>
</feature>
<dbReference type="InterPro" id="IPR019775">
    <property type="entry name" value="WD40_repeat_CS"/>
</dbReference>
<evidence type="ECO:0000256" key="3">
    <source>
        <dbReference type="PROSITE-ProRule" id="PRU00221"/>
    </source>
</evidence>
<dbReference type="Proteomes" id="UP000076727">
    <property type="component" value="Unassembled WGS sequence"/>
</dbReference>
<evidence type="ECO:0000313" key="5">
    <source>
        <dbReference type="EMBL" id="KZT73686.1"/>
    </source>
</evidence>
<dbReference type="CDD" id="cd00200">
    <property type="entry name" value="WD40"/>
    <property type="match status" value="1"/>
</dbReference>